<accession>A0A1I3V762</accession>
<dbReference type="Pfam" id="PF13202">
    <property type="entry name" value="EF-hand_5"/>
    <property type="match status" value="3"/>
</dbReference>
<dbReference type="InterPro" id="IPR011992">
    <property type="entry name" value="EF-hand-dom_pair"/>
</dbReference>
<evidence type="ECO:0000259" key="3">
    <source>
        <dbReference type="PROSITE" id="PS50222"/>
    </source>
</evidence>
<keyword evidence="2" id="KW-0732">Signal</keyword>
<dbReference type="InterPro" id="IPR002048">
    <property type="entry name" value="EF_hand_dom"/>
</dbReference>
<feature type="domain" description="EF-hand" evidence="3">
    <location>
        <begin position="155"/>
        <end position="182"/>
    </location>
</feature>
<dbReference type="RefSeq" id="WP_090061749.1">
    <property type="nucleotide sequence ID" value="NZ_FORH01000007.1"/>
</dbReference>
<dbReference type="EMBL" id="FORH01000007">
    <property type="protein sequence ID" value="SFJ91125.1"/>
    <property type="molecule type" value="Genomic_DNA"/>
</dbReference>
<feature type="signal peptide" evidence="2">
    <location>
        <begin position="1"/>
        <end position="20"/>
    </location>
</feature>
<dbReference type="STRING" id="588602.SAMN04487991_3241"/>
<evidence type="ECO:0000313" key="4">
    <source>
        <dbReference type="EMBL" id="SFJ91125.1"/>
    </source>
</evidence>
<dbReference type="AlphaFoldDB" id="A0A1I3V762"/>
<dbReference type="InterPro" id="IPR018247">
    <property type="entry name" value="EF_Hand_1_Ca_BS"/>
</dbReference>
<name>A0A1I3V762_9RHOB</name>
<feature type="chain" id="PRO_5011641577" evidence="2">
    <location>
        <begin position="21"/>
        <end position="182"/>
    </location>
</feature>
<dbReference type="PROSITE" id="PS00018">
    <property type="entry name" value="EF_HAND_1"/>
    <property type="match status" value="2"/>
</dbReference>
<feature type="compositionally biased region" description="Low complexity" evidence="1">
    <location>
        <begin position="108"/>
        <end position="118"/>
    </location>
</feature>
<dbReference type="SUPFAM" id="SSF47473">
    <property type="entry name" value="EF-hand"/>
    <property type="match status" value="1"/>
</dbReference>
<dbReference type="Gene3D" id="1.10.238.10">
    <property type="entry name" value="EF-hand"/>
    <property type="match status" value="2"/>
</dbReference>
<protein>
    <submittedName>
        <fullName evidence="4">EF hand</fullName>
    </submittedName>
</protein>
<feature type="compositionally biased region" description="Gly residues" evidence="1">
    <location>
        <begin position="93"/>
        <end position="107"/>
    </location>
</feature>
<organism evidence="4 5">
    <name type="scientific">Celeribacter neptunius</name>
    <dbReference type="NCBI Taxonomy" id="588602"/>
    <lineage>
        <taxon>Bacteria</taxon>
        <taxon>Pseudomonadati</taxon>
        <taxon>Pseudomonadota</taxon>
        <taxon>Alphaproteobacteria</taxon>
        <taxon>Rhodobacterales</taxon>
        <taxon>Roseobacteraceae</taxon>
        <taxon>Celeribacter</taxon>
    </lineage>
</organism>
<feature type="region of interest" description="Disordered" evidence="1">
    <location>
        <begin position="93"/>
        <end position="127"/>
    </location>
</feature>
<dbReference type="Proteomes" id="UP000199630">
    <property type="component" value="Unassembled WGS sequence"/>
</dbReference>
<keyword evidence="5" id="KW-1185">Reference proteome</keyword>
<evidence type="ECO:0000313" key="5">
    <source>
        <dbReference type="Proteomes" id="UP000199630"/>
    </source>
</evidence>
<gene>
    <name evidence="4" type="ORF">SAMN04487991_3241</name>
</gene>
<reference evidence="5" key="1">
    <citation type="submission" date="2016-10" db="EMBL/GenBank/DDBJ databases">
        <authorList>
            <person name="Varghese N."/>
            <person name="Submissions S."/>
        </authorList>
    </citation>
    <scope>NUCLEOTIDE SEQUENCE [LARGE SCALE GENOMIC DNA]</scope>
    <source>
        <strain evidence="5">DSM 26471</strain>
    </source>
</reference>
<sequence length="182" mass="19850">MKRLAFSIGLMAALPLAASAQGIGTEFMTNWDTDENGQVTLAEVRERRGDLFYMFDADEDGRLNDEEYATFDETRAMDREMHLEEYGISAGPGAGLGRGQGGPGAQGQGFARQAQQSQKGPGNGQRFAAGIDQVQNSMTRKANDLNGDGVVTREEFIDNGNQWFARMDRNRDGVVSLQDFGA</sequence>
<dbReference type="GO" id="GO:0005509">
    <property type="term" value="F:calcium ion binding"/>
    <property type="evidence" value="ECO:0007669"/>
    <property type="project" value="InterPro"/>
</dbReference>
<dbReference type="OrthoDB" id="7631435at2"/>
<dbReference type="PROSITE" id="PS50222">
    <property type="entry name" value="EF_HAND_2"/>
    <property type="match status" value="1"/>
</dbReference>
<proteinExistence type="predicted"/>
<evidence type="ECO:0000256" key="2">
    <source>
        <dbReference type="SAM" id="SignalP"/>
    </source>
</evidence>
<evidence type="ECO:0000256" key="1">
    <source>
        <dbReference type="SAM" id="MobiDB-lite"/>
    </source>
</evidence>